<evidence type="ECO:0000313" key="1">
    <source>
        <dbReference type="EMBL" id="WNC71437.1"/>
    </source>
</evidence>
<gene>
    <name evidence="1" type="ORF">RGQ13_15090</name>
</gene>
<organism evidence="1 2">
    <name type="scientific">Thalassotalea psychrophila</name>
    <dbReference type="NCBI Taxonomy" id="3065647"/>
    <lineage>
        <taxon>Bacteria</taxon>
        <taxon>Pseudomonadati</taxon>
        <taxon>Pseudomonadota</taxon>
        <taxon>Gammaproteobacteria</taxon>
        <taxon>Alteromonadales</taxon>
        <taxon>Colwelliaceae</taxon>
        <taxon>Thalassotalea</taxon>
    </lineage>
</organism>
<reference evidence="2" key="1">
    <citation type="submission" date="2023-09" db="EMBL/GenBank/DDBJ databases">
        <authorList>
            <person name="Li S."/>
            <person name="Li X."/>
            <person name="Zhang C."/>
            <person name="Zhao Z."/>
        </authorList>
    </citation>
    <scope>NUCLEOTIDE SEQUENCE [LARGE SCALE GENOMIC DNA]</scope>
    <source>
        <strain evidence="2">SQ149</strain>
    </source>
</reference>
<keyword evidence="2" id="KW-1185">Reference proteome</keyword>
<sequence>MKTFIITTLALAVSLFSYTFGYHQGGNDVATMEHVLKGKASLILCKDSASTACKRFHSSSVRLAVSSRVKYGEQLSPLAPYINPFYEIFNDNTSSIKDEITKNGYSVICGDLSALNNEELFTSCNANVDEFMNL</sequence>
<dbReference type="EMBL" id="CP134145">
    <property type="protein sequence ID" value="WNC71437.1"/>
    <property type="molecule type" value="Genomic_DNA"/>
</dbReference>
<name>A0ABY9TRI3_9GAMM</name>
<protein>
    <submittedName>
        <fullName evidence="1">Uncharacterized protein</fullName>
    </submittedName>
</protein>
<evidence type="ECO:0000313" key="2">
    <source>
        <dbReference type="Proteomes" id="UP001258994"/>
    </source>
</evidence>
<dbReference type="RefSeq" id="WP_348390571.1">
    <property type="nucleotide sequence ID" value="NZ_CP134145.1"/>
</dbReference>
<proteinExistence type="predicted"/>
<dbReference type="Proteomes" id="UP001258994">
    <property type="component" value="Chromosome"/>
</dbReference>
<accession>A0ABY9TRI3</accession>